<proteinExistence type="predicted"/>
<dbReference type="AlphaFoldDB" id="A0A0E9T5H0"/>
<organism evidence="1">
    <name type="scientific">Anguilla anguilla</name>
    <name type="common">European freshwater eel</name>
    <name type="synonym">Muraena anguilla</name>
    <dbReference type="NCBI Taxonomy" id="7936"/>
    <lineage>
        <taxon>Eukaryota</taxon>
        <taxon>Metazoa</taxon>
        <taxon>Chordata</taxon>
        <taxon>Craniata</taxon>
        <taxon>Vertebrata</taxon>
        <taxon>Euteleostomi</taxon>
        <taxon>Actinopterygii</taxon>
        <taxon>Neopterygii</taxon>
        <taxon>Teleostei</taxon>
        <taxon>Anguilliformes</taxon>
        <taxon>Anguillidae</taxon>
        <taxon>Anguilla</taxon>
    </lineage>
</organism>
<reference evidence="1" key="1">
    <citation type="submission" date="2014-11" db="EMBL/GenBank/DDBJ databases">
        <authorList>
            <person name="Amaro Gonzalez C."/>
        </authorList>
    </citation>
    <scope>NUCLEOTIDE SEQUENCE</scope>
</reference>
<accession>A0A0E9T5H0</accession>
<name>A0A0E9T5H0_ANGAN</name>
<dbReference type="EMBL" id="GBXM01059880">
    <property type="protein sequence ID" value="JAH48697.1"/>
    <property type="molecule type" value="Transcribed_RNA"/>
</dbReference>
<evidence type="ECO:0000313" key="1">
    <source>
        <dbReference type="EMBL" id="JAH48697.1"/>
    </source>
</evidence>
<protein>
    <submittedName>
        <fullName evidence="1">Uncharacterized protein</fullName>
    </submittedName>
</protein>
<reference evidence="1" key="2">
    <citation type="journal article" date="2015" name="Fish Shellfish Immunol.">
        <title>Early steps in the European eel (Anguilla anguilla)-Vibrio vulnificus interaction in the gills: Role of the RtxA13 toxin.</title>
        <authorList>
            <person name="Callol A."/>
            <person name="Pajuelo D."/>
            <person name="Ebbesson L."/>
            <person name="Teles M."/>
            <person name="MacKenzie S."/>
            <person name="Amaro C."/>
        </authorList>
    </citation>
    <scope>NUCLEOTIDE SEQUENCE</scope>
</reference>
<sequence length="37" mass="4390">MNMRLKVCISFYFMVLHDSPFYRTAVFCEPPFSAVQN</sequence>